<feature type="region of interest" description="Disordered" evidence="1">
    <location>
        <begin position="16"/>
        <end position="36"/>
    </location>
</feature>
<organism evidence="3">
    <name type="scientific">Coccidioides posadasii (strain RMSCC 757 / Silveira)</name>
    <name type="common">Valley fever fungus</name>
    <dbReference type="NCBI Taxonomy" id="443226"/>
    <lineage>
        <taxon>Eukaryota</taxon>
        <taxon>Fungi</taxon>
        <taxon>Dikarya</taxon>
        <taxon>Ascomycota</taxon>
        <taxon>Pezizomycotina</taxon>
        <taxon>Eurotiomycetes</taxon>
        <taxon>Eurotiomycetidae</taxon>
        <taxon>Onygenales</taxon>
        <taxon>Onygenaceae</taxon>
        <taxon>Coccidioides</taxon>
    </lineage>
</organism>
<name>E9D775_COCPS</name>
<gene>
    <name evidence="2" type="ORF">CPSG_05371</name>
</gene>
<dbReference type="EMBL" id="GL636493">
    <property type="protein sequence ID" value="EFW17734.1"/>
    <property type="molecule type" value="Genomic_DNA"/>
</dbReference>
<protein>
    <submittedName>
        <fullName evidence="2">Uncharacterized protein</fullName>
    </submittedName>
</protein>
<dbReference type="AlphaFoldDB" id="E9D775"/>
<sequence>MEVGWCVSVDERPAGEEYRAQNHSGTNATARPTNHRSVLEGEGTELSQASRLHGRAFPTQTGVYRSLLVDVINMYVLDVPRASPTPSLGTSNRFVGVGVLGEFRSVCVRRMGLKHHRVILAAWKHTM</sequence>
<dbReference type="HOGENOM" id="CLU_1970365_0_0_1"/>
<proteinExistence type="predicted"/>
<keyword evidence="3" id="KW-1185">Reference proteome</keyword>
<accession>E9D775</accession>
<evidence type="ECO:0000256" key="1">
    <source>
        <dbReference type="SAM" id="MobiDB-lite"/>
    </source>
</evidence>
<evidence type="ECO:0000313" key="2">
    <source>
        <dbReference type="EMBL" id="EFW17734.1"/>
    </source>
</evidence>
<reference evidence="3" key="2">
    <citation type="submission" date="2010-03" db="EMBL/GenBank/DDBJ databases">
        <title>The genome sequence of Coccidioides posadasii strain Silveira.</title>
        <authorList>
            <consortium name="The Broad Institute Genome Sequencing Center for Infectious Disease"/>
            <person name="Neafsey D."/>
            <person name="Orbach M."/>
            <person name="Henn M.R."/>
            <person name="Cole G.T."/>
            <person name="Galgiani J."/>
            <person name="Gardner M.J."/>
            <person name="Kirkland T.N."/>
            <person name="Taylor J.W."/>
            <person name="Young S.K."/>
            <person name="Zeng Q."/>
            <person name="Koehrsen M."/>
            <person name="Alvarado L."/>
            <person name="Berlin A."/>
            <person name="Borenstein D."/>
            <person name="Chapman S.B."/>
            <person name="Chen Z."/>
            <person name="Engels R."/>
            <person name="Freedman E."/>
            <person name="Gellesch M."/>
            <person name="Goldberg J."/>
            <person name="Griggs A."/>
            <person name="Gujja S."/>
            <person name="Heilman E."/>
            <person name="Heiman D."/>
            <person name="Howarth C."/>
            <person name="Jen D."/>
            <person name="Larson L."/>
            <person name="Mehta T."/>
            <person name="Neiman D."/>
            <person name="Park D."/>
            <person name="Pearson M."/>
            <person name="Richards J."/>
            <person name="Roberts A."/>
            <person name="Saif S."/>
            <person name="Shea T."/>
            <person name="Shenoy N."/>
            <person name="Sisk P."/>
            <person name="Stolte C."/>
            <person name="Sykes S."/>
            <person name="Walk T."/>
            <person name="White J."/>
            <person name="Yandava C."/>
            <person name="Haas B."/>
            <person name="Nusbaum C."/>
            <person name="Birren B."/>
        </authorList>
    </citation>
    <scope>NUCLEOTIDE SEQUENCE [LARGE SCALE GENOMIC DNA]</scope>
    <source>
        <strain evidence="3">RMSCC 757 / Silveira</strain>
    </source>
</reference>
<dbReference type="Proteomes" id="UP000002497">
    <property type="component" value="Unassembled WGS sequence"/>
</dbReference>
<evidence type="ECO:0000313" key="3">
    <source>
        <dbReference type="Proteomes" id="UP000002497"/>
    </source>
</evidence>
<dbReference type="VEuPathDB" id="FungiDB:CPSG_05371"/>
<reference evidence="3" key="1">
    <citation type="journal article" date="2010" name="Genome Res.">
        <title>Population genomic sequencing of Coccidioides fungi reveals recent hybridization and transposon control.</title>
        <authorList>
            <person name="Neafsey D.E."/>
            <person name="Barker B.M."/>
            <person name="Sharpton T.J."/>
            <person name="Stajich J.E."/>
            <person name="Park D.J."/>
            <person name="Whiston E."/>
            <person name="Hung C.-Y."/>
            <person name="McMahan C."/>
            <person name="White J."/>
            <person name="Sykes S."/>
            <person name="Heiman D."/>
            <person name="Young S."/>
            <person name="Zeng Q."/>
            <person name="Abouelleil A."/>
            <person name="Aftuck L."/>
            <person name="Bessette D."/>
            <person name="Brown A."/>
            <person name="FitzGerald M."/>
            <person name="Lui A."/>
            <person name="Macdonald J.P."/>
            <person name="Priest M."/>
            <person name="Orbach M.J."/>
            <person name="Galgiani J.N."/>
            <person name="Kirkland T.N."/>
            <person name="Cole G.T."/>
            <person name="Birren B.W."/>
            <person name="Henn M.R."/>
            <person name="Taylor J.W."/>
            <person name="Rounsley S.D."/>
        </authorList>
    </citation>
    <scope>NUCLEOTIDE SEQUENCE [LARGE SCALE GENOMIC DNA]</scope>
    <source>
        <strain evidence="3">RMSCC 757 / Silveira</strain>
    </source>
</reference>
<feature type="compositionally biased region" description="Polar residues" evidence="1">
    <location>
        <begin position="21"/>
        <end position="36"/>
    </location>
</feature>